<dbReference type="GO" id="GO:0006508">
    <property type="term" value="P:proteolysis"/>
    <property type="evidence" value="ECO:0007669"/>
    <property type="project" value="UniProtKB-UniRule"/>
</dbReference>
<comment type="cofactor">
    <cofactor evidence="9">
        <name>Zn(2+)</name>
        <dbReference type="ChEBI" id="CHEBI:29105"/>
    </cofactor>
    <text evidence="9">Binds 2 Zn(2+) ions per subunit.</text>
</comment>
<evidence type="ECO:0000256" key="5">
    <source>
        <dbReference type="ARBA" id="ARBA00022833"/>
    </source>
</evidence>
<dbReference type="STRING" id="1123402.SAMN02583745_00333"/>
<evidence type="ECO:0000256" key="1">
    <source>
        <dbReference type="ARBA" id="ARBA00009692"/>
    </source>
</evidence>
<dbReference type="AlphaFoldDB" id="A0A1H9YTZ7"/>
<evidence type="ECO:0000313" key="11">
    <source>
        <dbReference type="EMBL" id="SES72155.1"/>
    </source>
</evidence>
<feature type="domain" description="Peptidase M20 dimerisation" evidence="10">
    <location>
        <begin position="212"/>
        <end position="313"/>
    </location>
</feature>
<keyword evidence="11" id="KW-0031">Aminopeptidase</keyword>
<dbReference type="InterPro" id="IPR011650">
    <property type="entry name" value="Peptidase_M20_dimer"/>
</dbReference>
<feature type="active site" evidence="8">
    <location>
        <position position="85"/>
    </location>
</feature>
<dbReference type="Pfam" id="PF07687">
    <property type="entry name" value="M20_dimer"/>
    <property type="match status" value="1"/>
</dbReference>
<protein>
    <recommendedName>
        <fullName evidence="7">Peptidase T</fullName>
        <ecNumber evidence="7">3.4.11.4</ecNumber>
    </recommendedName>
</protein>
<evidence type="ECO:0000256" key="9">
    <source>
        <dbReference type="PIRSR" id="PIRSR037215-2"/>
    </source>
</evidence>
<dbReference type="GO" id="GO:0008270">
    <property type="term" value="F:zinc ion binding"/>
    <property type="evidence" value="ECO:0007669"/>
    <property type="project" value="InterPro"/>
</dbReference>
<organism evidence="11 12">
    <name type="scientific">Thorsellia anophelis DSM 18579</name>
    <dbReference type="NCBI Taxonomy" id="1123402"/>
    <lineage>
        <taxon>Bacteria</taxon>
        <taxon>Pseudomonadati</taxon>
        <taxon>Pseudomonadota</taxon>
        <taxon>Gammaproteobacteria</taxon>
        <taxon>Enterobacterales</taxon>
        <taxon>Thorselliaceae</taxon>
        <taxon>Thorsellia</taxon>
    </lineage>
</organism>
<dbReference type="NCBIfam" id="NF003976">
    <property type="entry name" value="PRK05469.1"/>
    <property type="match status" value="1"/>
</dbReference>
<evidence type="ECO:0000256" key="6">
    <source>
        <dbReference type="ARBA" id="ARBA00023049"/>
    </source>
</evidence>
<dbReference type="PANTHER" id="PTHR42994">
    <property type="entry name" value="PEPTIDASE T"/>
    <property type="match status" value="1"/>
</dbReference>
<evidence type="ECO:0000313" key="12">
    <source>
        <dbReference type="Proteomes" id="UP000242642"/>
    </source>
</evidence>
<dbReference type="Gene3D" id="3.40.630.10">
    <property type="entry name" value="Zn peptidases"/>
    <property type="match status" value="1"/>
</dbReference>
<feature type="binding site" evidence="9">
    <location>
        <position position="145"/>
    </location>
    <ligand>
        <name>Zn(2+)</name>
        <dbReference type="ChEBI" id="CHEBI:29105"/>
        <label>1</label>
    </ligand>
</feature>
<dbReference type="Gene3D" id="3.30.70.360">
    <property type="match status" value="1"/>
</dbReference>
<proteinExistence type="inferred from homology"/>
<dbReference type="SUPFAM" id="SSF55031">
    <property type="entry name" value="Bacterial exopeptidase dimerisation domain"/>
    <property type="match status" value="1"/>
</dbReference>
<dbReference type="GO" id="GO:0006518">
    <property type="term" value="P:peptide metabolic process"/>
    <property type="evidence" value="ECO:0007669"/>
    <property type="project" value="InterPro"/>
</dbReference>
<dbReference type="InterPro" id="IPR002933">
    <property type="entry name" value="Peptidase_M20"/>
</dbReference>
<dbReference type="SUPFAM" id="SSF53187">
    <property type="entry name" value="Zn-dependent exopeptidases"/>
    <property type="match status" value="1"/>
</dbReference>
<gene>
    <name evidence="11" type="ORF">SAMN02583745_00333</name>
</gene>
<evidence type="ECO:0000256" key="8">
    <source>
        <dbReference type="PIRSR" id="PIRSR037215-1"/>
    </source>
</evidence>
<dbReference type="PROSITE" id="PS00759">
    <property type="entry name" value="ARGE_DAPE_CPG2_2"/>
    <property type="match status" value="1"/>
</dbReference>
<keyword evidence="3 9" id="KW-0479">Metal-binding</keyword>
<feature type="binding site" evidence="9">
    <location>
        <position position="180"/>
    </location>
    <ligand>
        <name>Zn(2+)</name>
        <dbReference type="ChEBI" id="CHEBI:29105"/>
        <label>2</label>
    </ligand>
</feature>
<evidence type="ECO:0000256" key="4">
    <source>
        <dbReference type="ARBA" id="ARBA00022801"/>
    </source>
</evidence>
<keyword evidence="2" id="KW-0645">Protease</keyword>
<evidence type="ECO:0000256" key="2">
    <source>
        <dbReference type="ARBA" id="ARBA00022670"/>
    </source>
</evidence>
<feature type="active site" description="Proton acceptor" evidence="8">
    <location>
        <position position="179"/>
    </location>
</feature>
<keyword evidence="5 9" id="KW-0862">Zinc</keyword>
<dbReference type="Proteomes" id="UP000242642">
    <property type="component" value="Unassembled WGS sequence"/>
</dbReference>
<keyword evidence="6" id="KW-0482">Metalloprotease</keyword>
<feature type="binding site" evidence="9">
    <location>
        <position position="83"/>
    </location>
    <ligand>
        <name>Zn(2+)</name>
        <dbReference type="ChEBI" id="CHEBI:29105"/>
        <label>1</label>
    </ligand>
</feature>
<dbReference type="InterPro" id="IPR010161">
    <property type="entry name" value="Peptidase_M20B"/>
</dbReference>
<feature type="binding site" evidence="9">
    <location>
        <position position="387"/>
    </location>
    <ligand>
        <name>Zn(2+)</name>
        <dbReference type="ChEBI" id="CHEBI:29105"/>
        <label>2</label>
    </ligand>
</feature>
<keyword evidence="12" id="KW-1185">Reference proteome</keyword>
<dbReference type="PANTHER" id="PTHR42994:SF1">
    <property type="entry name" value="PEPTIDASE T"/>
    <property type="match status" value="1"/>
</dbReference>
<feature type="binding site" evidence="9">
    <location>
        <position position="145"/>
    </location>
    <ligand>
        <name>Zn(2+)</name>
        <dbReference type="ChEBI" id="CHEBI:29105"/>
        <label>2</label>
    </ligand>
</feature>
<keyword evidence="4" id="KW-0378">Hydrolase</keyword>
<evidence type="ECO:0000259" key="10">
    <source>
        <dbReference type="Pfam" id="PF07687"/>
    </source>
</evidence>
<accession>A0A1H9YTZ7</accession>
<feature type="binding site" evidence="9">
    <location>
        <position position="203"/>
    </location>
    <ligand>
        <name>Zn(2+)</name>
        <dbReference type="ChEBI" id="CHEBI:29105"/>
        <label>1</label>
    </ligand>
</feature>
<name>A0A1H9YTZ7_9GAMM</name>
<dbReference type="PIRSF" id="PIRSF037215">
    <property type="entry name" value="Peptidase_M20B"/>
    <property type="match status" value="1"/>
</dbReference>
<sequence length="416" mass="46727">MNNQSIQQKLTNRFFRYLAITSQSDASKSIVPSTSGQWDMAKLLAKELTELGCQNVHIDEYANVTAKLAGNLKDTHTIGFIAHMDTVDVGLSPDIKPQILTFKGEDLCLNQEHDIWLRVNERPEIKKYLNEDIIFSDGTSVLGADNKSAVTVVMQMVEYFFEHPNTPRGDIYISFVPDEEIGLKGAKLLDLTRFPVDFAYTIDCCETGELIYETFNAGTAHLHIKGVTAHPMSAKNVLVNPLRIVQDLMGYFDPLDTPEHTEKREGYFWFNHLIANQNEASVQVSIRDFDLKNYEKRKEIMFERVERVKQAYPTAEIKCEIIDMYSNIANSLADGGQSTSIDLLKAVFNELNIEPKIIPMRGGTDGSALSARGIMTPNYFTGAHNFHSAFEFLPLSAFEKSYQVTLGLCLAAAKKS</sequence>
<dbReference type="PROSITE" id="PS00758">
    <property type="entry name" value="ARGE_DAPE_CPG2_1"/>
    <property type="match status" value="1"/>
</dbReference>
<dbReference type="GO" id="GO:0045148">
    <property type="term" value="F:tripeptide aminopeptidase activity"/>
    <property type="evidence" value="ECO:0007669"/>
    <property type="project" value="UniProtKB-UniRule"/>
</dbReference>
<dbReference type="InterPro" id="IPR001261">
    <property type="entry name" value="ArgE/DapE_CS"/>
</dbReference>
<evidence type="ECO:0000256" key="3">
    <source>
        <dbReference type="ARBA" id="ARBA00022723"/>
    </source>
</evidence>
<comment type="similarity">
    <text evidence="1">Belongs to the peptidase M20B family.</text>
</comment>
<evidence type="ECO:0000256" key="7">
    <source>
        <dbReference type="NCBIfam" id="TIGR01882"/>
    </source>
</evidence>
<dbReference type="NCBIfam" id="NF009920">
    <property type="entry name" value="PRK13381.1"/>
    <property type="match status" value="1"/>
</dbReference>
<dbReference type="EC" id="3.4.11.4" evidence="7"/>
<reference evidence="12" key="1">
    <citation type="submission" date="2016-10" db="EMBL/GenBank/DDBJ databases">
        <authorList>
            <person name="Varghese N."/>
            <person name="Submissions S."/>
        </authorList>
    </citation>
    <scope>NUCLEOTIDE SEQUENCE [LARGE SCALE GENOMIC DNA]</scope>
    <source>
        <strain evidence="12">DSM 18579</strain>
    </source>
</reference>
<dbReference type="InterPro" id="IPR036264">
    <property type="entry name" value="Bact_exopeptidase_dim_dom"/>
</dbReference>
<dbReference type="GO" id="GO:0008237">
    <property type="term" value="F:metallopeptidase activity"/>
    <property type="evidence" value="ECO:0007669"/>
    <property type="project" value="UniProtKB-KW"/>
</dbReference>
<dbReference type="NCBIfam" id="TIGR01882">
    <property type="entry name" value="peptidase-T"/>
    <property type="match status" value="1"/>
</dbReference>
<dbReference type="Pfam" id="PF01546">
    <property type="entry name" value="Peptidase_M20"/>
    <property type="match status" value="1"/>
</dbReference>
<dbReference type="EMBL" id="FOHV01000002">
    <property type="protein sequence ID" value="SES72155.1"/>
    <property type="molecule type" value="Genomic_DNA"/>
</dbReference>
<dbReference type="RefSeq" id="WP_218139441.1">
    <property type="nucleotide sequence ID" value="NZ_FOHV01000002.1"/>
</dbReference>